<protein>
    <submittedName>
        <fullName evidence="3">Uncharacterized protein</fullName>
    </submittedName>
</protein>
<organism evidence="2 3">
    <name type="scientific">Panagrolaimus davidi</name>
    <dbReference type="NCBI Taxonomy" id="227884"/>
    <lineage>
        <taxon>Eukaryota</taxon>
        <taxon>Metazoa</taxon>
        <taxon>Ecdysozoa</taxon>
        <taxon>Nematoda</taxon>
        <taxon>Chromadorea</taxon>
        <taxon>Rhabditida</taxon>
        <taxon>Tylenchina</taxon>
        <taxon>Panagrolaimomorpha</taxon>
        <taxon>Panagrolaimoidea</taxon>
        <taxon>Panagrolaimidae</taxon>
        <taxon>Panagrolaimus</taxon>
    </lineage>
</organism>
<accession>A0A914Q1A4</accession>
<dbReference type="PANTHER" id="PTHR35868:SF4">
    <property type="entry name" value="DUF2804 DOMAIN-CONTAINING PROTEIN"/>
    <property type="match status" value="1"/>
</dbReference>
<dbReference type="PANTHER" id="PTHR35868">
    <property type="entry name" value="DUF2804 DOMAIN-CONTAINING PROTEIN-RELATED"/>
    <property type="match status" value="1"/>
</dbReference>
<keyword evidence="1" id="KW-0472">Membrane</keyword>
<proteinExistence type="predicted"/>
<dbReference type="Proteomes" id="UP000887578">
    <property type="component" value="Unplaced"/>
</dbReference>
<dbReference type="Pfam" id="PF10974">
    <property type="entry name" value="DUF2804"/>
    <property type="match status" value="1"/>
</dbReference>
<reference evidence="3" key="1">
    <citation type="submission" date="2022-11" db="UniProtKB">
        <authorList>
            <consortium name="WormBaseParasite"/>
        </authorList>
    </citation>
    <scope>IDENTIFICATION</scope>
</reference>
<dbReference type="AlphaFoldDB" id="A0A914Q1A4"/>
<keyword evidence="2" id="KW-1185">Reference proteome</keyword>
<name>A0A914Q1A4_9BILA</name>
<evidence type="ECO:0000313" key="3">
    <source>
        <dbReference type="WBParaSite" id="PDA_v2.g24494.t1"/>
    </source>
</evidence>
<sequence>MSRLFYFLTLFIPVLIAVYYIQSDTYVPLPKSNFLGHLQNGSPKNSSNFGRFSKPLEIIDFSWVTSSKLFNFTSLKFWDFKSITTQKYFIAVAIANLNYISTAFVYVIDKSDKSQSKIFQYSSKSFFAQAIKEQRFSSVENGCTKFFQSSVEFLWICYNKEKQMYEINGTVVTEKNQKLQFNFEIEYSIEVHPSMALIYPVKMNQPVYTHKTAGLPASGKLKIGNAEEEKLLDGLGAMDWTFGYPERVCQWKWQVKNDLNKKIAKLKIISILHFFLSFGFKNVISLDLH</sequence>
<evidence type="ECO:0000256" key="1">
    <source>
        <dbReference type="SAM" id="Phobius"/>
    </source>
</evidence>
<dbReference type="InterPro" id="IPR021243">
    <property type="entry name" value="DUF2804"/>
</dbReference>
<feature type="transmembrane region" description="Helical" evidence="1">
    <location>
        <begin position="88"/>
        <end position="108"/>
    </location>
</feature>
<keyword evidence="1" id="KW-0812">Transmembrane</keyword>
<dbReference type="WBParaSite" id="PDA_v2.g24494.t1">
    <property type="protein sequence ID" value="PDA_v2.g24494.t1"/>
    <property type="gene ID" value="PDA_v2.g24494"/>
</dbReference>
<evidence type="ECO:0000313" key="2">
    <source>
        <dbReference type="Proteomes" id="UP000887578"/>
    </source>
</evidence>
<keyword evidence="1" id="KW-1133">Transmembrane helix</keyword>